<dbReference type="Pfam" id="PF01040">
    <property type="entry name" value="UbiA"/>
    <property type="match status" value="1"/>
</dbReference>
<dbReference type="OrthoDB" id="8559716at2"/>
<gene>
    <name evidence="9" type="ORF">THSYN_31545</name>
</gene>
<proteinExistence type="predicted"/>
<feature type="transmembrane region" description="Helical" evidence="8">
    <location>
        <begin position="60"/>
        <end position="80"/>
    </location>
</feature>
<dbReference type="InterPro" id="IPR006372">
    <property type="entry name" value="Chl_synth"/>
</dbReference>
<keyword evidence="3 8" id="KW-0812">Transmembrane</keyword>
<evidence type="ECO:0000313" key="9">
    <source>
        <dbReference type="EMBL" id="AUB85458.1"/>
    </source>
</evidence>
<feature type="region of interest" description="Disordered" evidence="7">
    <location>
        <begin position="1"/>
        <end position="21"/>
    </location>
</feature>
<keyword evidence="6" id="KW-0149">Chlorophyll biosynthesis</keyword>
<dbReference type="InterPro" id="IPR044878">
    <property type="entry name" value="UbiA_sf"/>
</dbReference>
<feature type="transmembrane region" description="Helical" evidence="8">
    <location>
        <begin position="111"/>
        <end position="144"/>
    </location>
</feature>
<dbReference type="CDD" id="cd13958">
    <property type="entry name" value="PT_UbiA_chlorophyll"/>
    <property type="match status" value="1"/>
</dbReference>
<evidence type="ECO:0000256" key="6">
    <source>
        <dbReference type="ARBA" id="ARBA00023171"/>
    </source>
</evidence>
<reference evidence="9 10" key="1">
    <citation type="submission" date="2017-03" db="EMBL/GenBank/DDBJ databases">
        <title>Complete genome sequence of Candidatus 'Thiodictyon syntrophicum' sp. nov. strain Cad16T, a photolithoautotroph purple sulfur bacterium isolated from an alpine meromictic lake.</title>
        <authorList>
            <person name="Luedin S.M."/>
            <person name="Pothier J.F."/>
            <person name="Danza F."/>
            <person name="Storelli N."/>
            <person name="Wittwer M."/>
            <person name="Tonolla M."/>
        </authorList>
    </citation>
    <scope>NUCLEOTIDE SEQUENCE [LARGE SCALE GENOMIC DNA]</scope>
    <source>
        <strain evidence="9 10">Cad16T</strain>
        <plasmid evidence="10">Plasmid pts485</plasmid>
    </source>
</reference>
<feature type="transmembrane region" description="Helical" evidence="8">
    <location>
        <begin position="226"/>
        <end position="253"/>
    </location>
</feature>
<dbReference type="InterPro" id="IPR000537">
    <property type="entry name" value="UbiA_prenyltransferase"/>
</dbReference>
<evidence type="ECO:0000256" key="4">
    <source>
        <dbReference type="ARBA" id="ARBA00022989"/>
    </source>
</evidence>
<evidence type="ECO:0000313" key="10">
    <source>
        <dbReference type="Proteomes" id="UP000232638"/>
    </source>
</evidence>
<feature type="transmembrane region" description="Helical" evidence="8">
    <location>
        <begin position="156"/>
        <end position="180"/>
    </location>
</feature>
<feature type="compositionally biased region" description="Low complexity" evidence="7">
    <location>
        <begin position="10"/>
        <end position="21"/>
    </location>
</feature>
<keyword evidence="4 8" id="KW-1133">Transmembrane helix</keyword>
<feature type="transmembrane region" description="Helical" evidence="8">
    <location>
        <begin position="259"/>
        <end position="277"/>
    </location>
</feature>
<dbReference type="NCBIfam" id="NF005742">
    <property type="entry name" value="PRK07566.1"/>
    <property type="match status" value="1"/>
</dbReference>
<feature type="transmembrane region" description="Helical" evidence="8">
    <location>
        <begin position="35"/>
        <end position="53"/>
    </location>
</feature>
<dbReference type="EMBL" id="CP020372">
    <property type="protein sequence ID" value="AUB85458.1"/>
    <property type="molecule type" value="Genomic_DNA"/>
</dbReference>
<dbReference type="KEGG" id="tsy:THSYN_31545"/>
<keyword evidence="2" id="KW-1003">Cell membrane</keyword>
<evidence type="ECO:0000256" key="2">
    <source>
        <dbReference type="ARBA" id="ARBA00022475"/>
    </source>
</evidence>
<dbReference type="PANTHER" id="PTHR42723:SF1">
    <property type="entry name" value="CHLOROPHYLL SYNTHASE, CHLOROPLASTIC"/>
    <property type="match status" value="1"/>
</dbReference>
<feature type="transmembrane region" description="Helical" evidence="8">
    <location>
        <begin position="186"/>
        <end position="205"/>
    </location>
</feature>
<feature type="transmembrane region" description="Helical" evidence="8">
    <location>
        <begin position="284"/>
        <end position="306"/>
    </location>
</feature>
<keyword evidence="10" id="KW-1185">Reference proteome</keyword>
<evidence type="ECO:0000256" key="5">
    <source>
        <dbReference type="ARBA" id="ARBA00023136"/>
    </source>
</evidence>
<keyword evidence="9" id="KW-0614">Plasmid</keyword>
<dbReference type="GO" id="GO:0016020">
    <property type="term" value="C:membrane"/>
    <property type="evidence" value="ECO:0007669"/>
    <property type="project" value="UniProtKB-SubCell"/>
</dbReference>
<dbReference type="NCBIfam" id="TIGR01476">
    <property type="entry name" value="chlor_syn_BchG"/>
    <property type="match status" value="1"/>
</dbReference>
<protein>
    <submittedName>
        <fullName evidence="9">Bacteriochlorophyll/chlorophyll a synthase</fullName>
    </submittedName>
</protein>
<evidence type="ECO:0000256" key="3">
    <source>
        <dbReference type="ARBA" id="ARBA00022692"/>
    </source>
</evidence>
<geneLocation type="plasmid" evidence="10">
    <name>pts485</name>
</geneLocation>
<comment type="subcellular location">
    <subcellularLocation>
        <location evidence="1">Membrane</location>
        <topology evidence="1">Multi-pass membrane protein</topology>
    </subcellularLocation>
</comment>
<dbReference type="InterPro" id="IPR050475">
    <property type="entry name" value="Prenyltransferase_related"/>
</dbReference>
<organism evidence="9 10">
    <name type="scientific">Candidatus Thiodictyon syntrophicum</name>
    <dbReference type="NCBI Taxonomy" id="1166950"/>
    <lineage>
        <taxon>Bacteria</taxon>
        <taxon>Pseudomonadati</taxon>
        <taxon>Pseudomonadota</taxon>
        <taxon>Gammaproteobacteria</taxon>
        <taxon>Chromatiales</taxon>
        <taxon>Chromatiaceae</taxon>
        <taxon>Thiodictyon</taxon>
    </lineage>
</organism>
<dbReference type="RefSeq" id="WP_100923083.1">
    <property type="nucleotide sequence ID" value="NZ_CP020372.1"/>
</dbReference>
<dbReference type="GO" id="GO:0016765">
    <property type="term" value="F:transferase activity, transferring alkyl or aryl (other than methyl) groups"/>
    <property type="evidence" value="ECO:0007669"/>
    <property type="project" value="InterPro"/>
</dbReference>
<name>A0A2K8UIS6_9GAMM</name>
<dbReference type="Proteomes" id="UP000232638">
    <property type="component" value="Plasmid pTs485"/>
</dbReference>
<sequence>MNAPAPPPAAAGRPSPSAAAGRPSPAAVLELLKPITWFPPMWAFACGVVSSGIPIAERWLYFVFGVILAGPMVCATSQAVNDWFDRHVDAINEPNRPIPSGRIPGRWGLYIAIIWTILSALLAATLGTWVFWSAALGLVLAWAYSAPPARLKGNGWWGNLAVGLSYESLAWITGAAVMLSGALPNWRVLTLAGLYGLGAHGILTLNDFKAIEGDTRMGVRSLPVQLGVRGAAWAACLFMALPQVLVVLLLFAWDRPLNAAAVAVVLLIQVGMMVRFLGDPVGRALWLSAIGVSVYVTGMMISAFAVRSLAP</sequence>
<dbReference type="AlphaFoldDB" id="A0A2K8UIS6"/>
<evidence type="ECO:0000256" key="7">
    <source>
        <dbReference type="SAM" id="MobiDB-lite"/>
    </source>
</evidence>
<keyword evidence="5 8" id="KW-0472">Membrane</keyword>
<dbReference type="GO" id="GO:0015995">
    <property type="term" value="P:chlorophyll biosynthetic process"/>
    <property type="evidence" value="ECO:0007669"/>
    <property type="project" value="UniProtKB-KW"/>
</dbReference>
<evidence type="ECO:0000256" key="8">
    <source>
        <dbReference type="SAM" id="Phobius"/>
    </source>
</evidence>
<dbReference type="PANTHER" id="PTHR42723">
    <property type="entry name" value="CHLOROPHYLL SYNTHASE"/>
    <property type="match status" value="1"/>
</dbReference>
<accession>A0A2K8UIS6</accession>
<dbReference type="Gene3D" id="1.10.357.140">
    <property type="entry name" value="UbiA prenyltransferase"/>
    <property type="match status" value="1"/>
</dbReference>
<evidence type="ECO:0000256" key="1">
    <source>
        <dbReference type="ARBA" id="ARBA00004141"/>
    </source>
</evidence>